<evidence type="ECO:0000313" key="1">
    <source>
        <dbReference type="EMBL" id="GBL88583.1"/>
    </source>
</evidence>
<gene>
    <name evidence="1" type="ORF">AVEN_195595_1</name>
</gene>
<name>A0A4Y2B957_ARAVE</name>
<protein>
    <submittedName>
        <fullName evidence="1">Uncharacterized protein</fullName>
    </submittedName>
</protein>
<keyword evidence="2" id="KW-1185">Reference proteome</keyword>
<dbReference type="AlphaFoldDB" id="A0A4Y2B957"/>
<evidence type="ECO:0000313" key="2">
    <source>
        <dbReference type="Proteomes" id="UP000499080"/>
    </source>
</evidence>
<accession>A0A4Y2B957</accession>
<organism evidence="1 2">
    <name type="scientific">Araneus ventricosus</name>
    <name type="common">Orbweaver spider</name>
    <name type="synonym">Epeira ventricosa</name>
    <dbReference type="NCBI Taxonomy" id="182803"/>
    <lineage>
        <taxon>Eukaryota</taxon>
        <taxon>Metazoa</taxon>
        <taxon>Ecdysozoa</taxon>
        <taxon>Arthropoda</taxon>
        <taxon>Chelicerata</taxon>
        <taxon>Arachnida</taxon>
        <taxon>Araneae</taxon>
        <taxon>Araneomorphae</taxon>
        <taxon>Entelegynae</taxon>
        <taxon>Araneoidea</taxon>
        <taxon>Araneidae</taxon>
        <taxon>Araneus</taxon>
    </lineage>
</organism>
<dbReference type="EMBL" id="BGPR01000061">
    <property type="protein sequence ID" value="GBL88583.1"/>
    <property type="molecule type" value="Genomic_DNA"/>
</dbReference>
<sequence>MHAKPQIAILVCRKVAAILFCKSASLQHVLKGKSASLQHVLKGKSASLQHVLKGKSASLRHVLKGKSASLRQVNENELVTTRQTCQKLAASNSLQTIAKTEYVDSLGFEPPTANFLNLSS</sequence>
<dbReference type="Proteomes" id="UP000499080">
    <property type="component" value="Unassembled WGS sequence"/>
</dbReference>
<reference evidence="1 2" key="1">
    <citation type="journal article" date="2019" name="Sci. Rep.">
        <title>Orb-weaving spider Araneus ventricosus genome elucidates the spidroin gene catalogue.</title>
        <authorList>
            <person name="Kono N."/>
            <person name="Nakamura H."/>
            <person name="Ohtoshi R."/>
            <person name="Moran D.A.P."/>
            <person name="Shinohara A."/>
            <person name="Yoshida Y."/>
            <person name="Fujiwara M."/>
            <person name="Mori M."/>
            <person name="Tomita M."/>
            <person name="Arakawa K."/>
        </authorList>
    </citation>
    <scope>NUCLEOTIDE SEQUENCE [LARGE SCALE GENOMIC DNA]</scope>
</reference>
<comment type="caution">
    <text evidence="1">The sequence shown here is derived from an EMBL/GenBank/DDBJ whole genome shotgun (WGS) entry which is preliminary data.</text>
</comment>
<proteinExistence type="predicted"/>